<organism evidence="2 3">
    <name type="scientific">Clostridium butyricum</name>
    <dbReference type="NCBI Taxonomy" id="1492"/>
    <lineage>
        <taxon>Bacteria</taxon>
        <taxon>Bacillati</taxon>
        <taxon>Bacillota</taxon>
        <taxon>Clostridia</taxon>
        <taxon>Eubacteriales</taxon>
        <taxon>Clostridiaceae</taxon>
        <taxon>Clostridium</taxon>
    </lineage>
</organism>
<protein>
    <submittedName>
        <fullName evidence="2">Uncharacterized protein</fullName>
    </submittedName>
</protein>
<keyword evidence="1" id="KW-0472">Membrane</keyword>
<keyword evidence="1" id="KW-0812">Transmembrane</keyword>
<dbReference type="Proteomes" id="UP000321089">
    <property type="component" value="Unassembled WGS sequence"/>
</dbReference>
<gene>
    <name evidence="2" type="ORF">CBU02nite_23010</name>
</gene>
<evidence type="ECO:0000256" key="1">
    <source>
        <dbReference type="SAM" id="Phobius"/>
    </source>
</evidence>
<feature type="transmembrane region" description="Helical" evidence="1">
    <location>
        <begin position="26"/>
        <end position="46"/>
    </location>
</feature>
<name>A0A512TNJ5_CLOBU</name>
<reference evidence="2 3" key="1">
    <citation type="submission" date="2019-07" db="EMBL/GenBank/DDBJ databases">
        <title>Whole genome shotgun sequence of Clostridium butyricum NBRC 3858.</title>
        <authorList>
            <person name="Hosoyama A."/>
            <person name="Uohara A."/>
            <person name="Ohji S."/>
            <person name="Ichikawa N."/>
        </authorList>
    </citation>
    <scope>NUCLEOTIDE SEQUENCE [LARGE SCALE GENOMIC DNA]</scope>
    <source>
        <strain evidence="2 3">NBRC 3858</strain>
    </source>
</reference>
<accession>A0A512TNJ5</accession>
<dbReference type="AlphaFoldDB" id="A0A512TNJ5"/>
<dbReference type="EMBL" id="BKBC01000031">
    <property type="protein sequence ID" value="GEQ21795.1"/>
    <property type="molecule type" value="Genomic_DNA"/>
</dbReference>
<keyword evidence="1" id="KW-1133">Transmembrane helix</keyword>
<evidence type="ECO:0000313" key="2">
    <source>
        <dbReference type="EMBL" id="GEQ21795.1"/>
    </source>
</evidence>
<evidence type="ECO:0000313" key="3">
    <source>
        <dbReference type="Proteomes" id="UP000321089"/>
    </source>
</evidence>
<sequence length="74" mass="8176">MIPLAQKVKKDLKVAHIPQMIKTQMVILLLQLTAITVILKHTIIALEDFHSGHSLVGAADLFTDHSILVLLQAQ</sequence>
<comment type="caution">
    <text evidence="2">The sequence shown here is derived from an EMBL/GenBank/DDBJ whole genome shotgun (WGS) entry which is preliminary data.</text>
</comment>
<proteinExistence type="predicted"/>